<reference evidence="1 2" key="1">
    <citation type="submission" date="2019-05" db="EMBL/GenBank/DDBJ databases">
        <authorList>
            <consortium name="Science for Life Laboratories"/>
        </authorList>
    </citation>
    <scope>NUCLEOTIDE SEQUENCE [LARGE SCALE GENOMIC DNA]</scope>
    <source>
        <strain evidence="1">Soil9</strain>
    </source>
</reference>
<dbReference type="AlphaFoldDB" id="A0A6P2DHU7"/>
<dbReference type="KEGG" id="gms:SOIL9_78140"/>
<dbReference type="EMBL" id="LR593886">
    <property type="protein sequence ID" value="VTS01545.1"/>
    <property type="molecule type" value="Genomic_DNA"/>
</dbReference>
<organism evidence="1 2">
    <name type="scientific">Gemmata massiliana</name>
    <dbReference type="NCBI Taxonomy" id="1210884"/>
    <lineage>
        <taxon>Bacteria</taxon>
        <taxon>Pseudomonadati</taxon>
        <taxon>Planctomycetota</taxon>
        <taxon>Planctomycetia</taxon>
        <taxon>Gemmatales</taxon>
        <taxon>Gemmataceae</taxon>
        <taxon>Gemmata</taxon>
    </lineage>
</organism>
<evidence type="ECO:0000313" key="2">
    <source>
        <dbReference type="Proteomes" id="UP000464178"/>
    </source>
</evidence>
<evidence type="ECO:0000313" key="1">
    <source>
        <dbReference type="EMBL" id="VTS01545.1"/>
    </source>
</evidence>
<accession>A0A6P2DHU7</accession>
<protein>
    <submittedName>
        <fullName evidence="1">Uncharacterized protein</fullName>
    </submittedName>
</protein>
<gene>
    <name evidence="1" type="ORF">SOIL9_78140</name>
</gene>
<dbReference type="Proteomes" id="UP000464178">
    <property type="component" value="Chromosome"/>
</dbReference>
<dbReference type="RefSeq" id="WP_162672481.1">
    <property type="nucleotide sequence ID" value="NZ_LR593886.1"/>
</dbReference>
<keyword evidence="2" id="KW-1185">Reference proteome</keyword>
<proteinExistence type="predicted"/>
<sequence length="314" mass="33488">MSRTIAAVRRRRPFIGEPRRAATVVLRPVPRVLVAQPRPVPGPVARALVGRPFRVVTVPIPRPPVRPLVVAPVRRALVGRGAVGRPAKLATAIVAKRPPAVLVIAPRRSAPVIGRALVSRPARAIVPAVRRPLPVLVARVAFARPFFVRTGPIPGPLRFVAPPEPEPGTPGGTWRRPGWSWARVFRRPASSWGRVWRYRPVSATRIPPATLTKPASEPRWFAVSLAETPEVVAGEALAAPELLPAGGPTGLTISGLIVLDAEFDRIPSGRGVKFFIDGGTAGAVYNFAVRVTVSGGGKPVVPCKLVVTPDFDSP</sequence>
<name>A0A6P2DHU7_9BACT</name>